<evidence type="ECO:0000313" key="2">
    <source>
        <dbReference type="EMBL" id="KZB84482.1"/>
    </source>
</evidence>
<name>A0A154MJE6_9PSEU</name>
<keyword evidence="5" id="KW-1185">Reference proteome</keyword>
<keyword evidence="1" id="KW-0812">Transmembrane</keyword>
<reference evidence="3 5" key="2">
    <citation type="submission" date="2016-11" db="EMBL/GenBank/DDBJ databases">
        <title>Genome sequencing of Amycolatopsis regifaucium.</title>
        <authorList>
            <person name="Mayilraj S."/>
            <person name="Kaur N."/>
        </authorList>
    </citation>
    <scope>NUCLEOTIDE SEQUENCE [LARGE SCALE GENOMIC DNA]</scope>
    <source>
        <strain evidence="3 5">GY080</strain>
    </source>
</reference>
<feature type="transmembrane region" description="Helical" evidence="1">
    <location>
        <begin position="95"/>
        <end position="117"/>
    </location>
</feature>
<dbReference type="EMBL" id="LOBU02000002">
    <property type="protein sequence ID" value="OKA10944.1"/>
    <property type="molecule type" value="Genomic_DNA"/>
</dbReference>
<sequence>MPDVARPFAASNALEDTGQMPALFVRGRRPAPAPPRSTGPDFDRIQHGKEFVALRKSFRRFVFPMSLLFFTWYMTYVLLAAYAHEFMSRKVFGEVNVGILLGLGQFASTVLITIAYLRFANKRLDPKVERLRASVEAGER</sequence>
<dbReference type="PANTHER" id="PTHR38441:SF1">
    <property type="entry name" value="MEMBRANE PROTEIN"/>
    <property type="match status" value="1"/>
</dbReference>
<dbReference type="InterPro" id="IPR007436">
    <property type="entry name" value="DUF485"/>
</dbReference>
<dbReference type="EMBL" id="LQCI01000014">
    <property type="protein sequence ID" value="KZB84482.1"/>
    <property type="molecule type" value="Genomic_DNA"/>
</dbReference>
<evidence type="ECO:0000313" key="3">
    <source>
        <dbReference type="EMBL" id="OKA10944.1"/>
    </source>
</evidence>
<dbReference type="PANTHER" id="PTHR38441">
    <property type="entry name" value="INTEGRAL MEMBRANE PROTEIN-RELATED"/>
    <property type="match status" value="1"/>
</dbReference>
<reference evidence="2 4" key="1">
    <citation type="submission" date="2015-12" db="EMBL/GenBank/DDBJ databases">
        <title>Amycolatopsis regifaucium genome sequencing and assembly.</title>
        <authorList>
            <person name="Mayilraj S."/>
        </authorList>
    </citation>
    <scope>NUCLEOTIDE SEQUENCE [LARGE SCALE GENOMIC DNA]</scope>
    <source>
        <strain evidence="2 4">GY080</strain>
    </source>
</reference>
<dbReference type="Proteomes" id="UP000186883">
    <property type="component" value="Unassembled WGS sequence"/>
</dbReference>
<comment type="caution">
    <text evidence="2">The sequence shown here is derived from an EMBL/GenBank/DDBJ whole genome shotgun (WGS) entry which is preliminary data.</text>
</comment>
<organism evidence="2 4">
    <name type="scientific">Amycolatopsis regifaucium</name>
    <dbReference type="NCBI Taxonomy" id="546365"/>
    <lineage>
        <taxon>Bacteria</taxon>
        <taxon>Bacillati</taxon>
        <taxon>Actinomycetota</taxon>
        <taxon>Actinomycetes</taxon>
        <taxon>Pseudonocardiales</taxon>
        <taxon>Pseudonocardiaceae</taxon>
        <taxon>Amycolatopsis</taxon>
    </lineage>
</organism>
<dbReference type="OrthoDB" id="3543412at2"/>
<dbReference type="Proteomes" id="UP000076321">
    <property type="component" value="Unassembled WGS sequence"/>
</dbReference>
<dbReference type="AlphaFoldDB" id="A0A154MJE6"/>
<accession>A0A154MJE6</accession>
<dbReference type="Pfam" id="PF04341">
    <property type="entry name" value="DUF485"/>
    <property type="match status" value="1"/>
</dbReference>
<keyword evidence="1" id="KW-0472">Membrane</keyword>
<gene>
    <name evidence="3" type="ORF">ATP06_0201995</name>
    <name evidence="2" type="ORF">AVL48_32330</name>
</gene>
<feature type="transmembrane region" description="Helical" evidence="1">
    <location>
        <begin position="61"/>
        <end position="83"/>
    </location>
</feature>
<proteinExistence type="predicted"/>
<protein>
    <recommendedName>
        <fullName evidence="6">Clumping factor B</fullName>
    </recommendedName>
</protein>
<keyword evidence="1" id="KW-1133">Transmembrane helix</keyword>
<dbReference type="RefSeq" id="WP_061990254.1">
    <property type="nucleotide sequence ID" value="NZ_FOPQ01000009.1"/>
</dbReference>
<evidence type="ECO:0000313" key="4">
    <source>
        <dbReference type="Proteomes" id="UP000076321"/>
    </source>
</evidence>
<evidence type="ECO:0000313" key="5">
    <source>
        <dbReference type="Proteomes" id="UP000186883"/>
    </source>
</evidence>
<evidence type="ECO:0000256" key="1">
    <source>
        <dbReference type="SAM" id="Phobius"/>
    </source>
</evidence>
<evidence type="ECO:0008006" key="6">
    <source>
        <dbReference type="Google" id="ProtNLM"/>
    </source>
</evidence>